<dbReference type="Gene3D" id="3.40.50.150">
    <property type="entry name" value="Vaccinia Virus protein VP39"/>
    <property type="match status" value="1"/>
</dbReference>
<dbReference type="Pfam" id="PF08241">
    <property type="entry name" value="Methyltransf_11"/>
    <property type="match status" value="1"/>
</dbReference>
<accession>A0A517ZHL1</accession>
<sequence>MLIGGGLTVSDVKVHLGCGKREMPGYLHIDLADFPHIDHQHDIATLPMLSDDSVQLIYASHVLEYFDRIEVAAVLREWRRVLAPGGTLRLAVPDFAALSRVYQEQGDLDLVIGPIFGRWEVPGTDIVVFHKTVYDFAALEQVLGDAGFTNVRHWEWREVFVGELAGYDDYSQAYVPHMDKDNGLLTSLNVEATK</sequence>
<keyword evidence="3" id="KW-1185">Reference proteome</keyword>
<dbReference type="AlphaFoldDB" id="A0A517ZHL1"/>
<protein>
    <submittedName>
        <fullName evidence="2">Methyltransferase domain protein</fullName>
    </submittedName>
</protein>
<keyword evidence="2" id="KW-0808">Transferase</keyword>
<dbReference type="EMBL" id="CP036276">
    <property type="protein sequence ID" value="QDU41960.1"/>
    <property type="molecule type" value="Genomic_DNA"/>
</dbReference>
<proteinExistence type="predicted"/>
<keyword evidence="2" id="KW-0489">Methyltransferase</keyword>
<dbReference type="GO" id="GO:0008757">
    <property type="term" value="F:S-adenosylmethionine-dependent methyltransferase activity"/>
    <property type="evidence" value="ECO:0007669"/>
    <property type="project" value="InterPro"/>
</dbReference>
<dbReference type="SUPFAM" id="SSF53335">
    <property type="entry name" value="S-adenosyl-L-methionine-dependent methyltransferases"/>
    <property type="match status" value="1"/>
</dbReference>
<reference evidence="2 3" key="1">
    <citation type="submission" date="2019-02" db="EMBL/GenBank/DDBJ databases">
        <title>Deep-cultivation of Planctomycetes and their phenomic and genomic characterization uncovers novel biology.</title>
        <authorList>
            <person name="Wiegand S."/>
            <person name="Jogler M."/>
            <person name="Boedeker C."/>
            <person name="Pinto D."/>
            <person name="Vollmers J."/>
            <person name="Rivas-Marin E."/>
            <person name="Kohn T."/>
            <person name="Peeters S.H."/>
            <person name="Heuer A."/>
            <person name="Rast P."/>
            <person name="Oberbeckmann S."/>
            <person name="Bunk B."/>
            <person name="Jeske O."/>
            <person name="Meyerdierks A."/>
            <person name="Storesund J.E."/>
            <person name="Kallscheuer N."/>
            <person name="Luecker S."/>
            <person name="Lage O.M."/>
            <person name="Pohl T."/>
            <person name="Merkel B.J."/>
            <person name="Hornburger P."/>
            <person name="Mueller R.-W."/>
            <person name="Bruemmer F."/>
            <person name="Labrenz M."/>
            <person name="Spormann A.M."/>
            <person name="Op den Camp H."/>
            <person name="Overmann J."/>
            <person name="Amann R."/>
            <person name="Jetten M.S.M."/>
            <person name="Mascher T."/>
            <person name="Medema M.H."/>
            <person name="Devos D.P."/>
            <person name="Kaster A.-K."/>
            <person name="Ovreas L."/>
            <person name="Rohde M."/>
            <person name="Galperin M.Y."/>
            <person name="Jogler C."/>
        </authorList>
    </citation>
    <scope>NUCLEOTIDE SEQUENCE [LARGE SCALE GENOMIC DNA]</scope>
    <source>
        <strain evidence="2 3">Mal52</strain>
    </source>
</reference>
<dbReference type="GO" id="GO:0032259">
    <property type="term" value="P:methylation"/>
    <property type="evidence" value="ECO:0007669"/>
    <property type="project" value="UniProtKB-KW"/>
</dbReference>
<evidence type="ECO:0000313" key="2">
    <source>
        <dbReference type="EMBL" id="QDU41960.1"/>
    </source>
</evidence>
<name>A0A517ZHL1_9PLAN</name>
<organism evidence="2 3">
    <name type="scientific">Symmachiella dynata</name>
    <dbReference type="NCBI Taxonomy" id="2527995"/>
    <lineage>
        <taxon>Bacteria</taxon>
        <taxon>Pseudomonadati</taxon>
        <taxon>Planctomycetota</taxon>
        <taxon>Planctomycetia</taxon>
        <taxon>Planctomycetales</taxon>
        <taxon>Planctomycetaceae</taxon>
        <taxon>Symmachiella</taxon>
    </lineage>
</organism>
<feature type="domain" description="Methyltransferase type 11" evidence="1">
    <location>
        <begin position="39"/>
        <end position="88"/>
    </location>
</feature>
<gene>
    <name evidence="2" type="ORF">Mal52_04150</name>
</gene>
<dbReference type="InterPro" id="IPR013216">
    <property type="entry name" value="Methyltransf_11"/>
</dbReference>
<evidence type="ECO:0000313" key="3">
    <source>
        <dbReference type="Proteomes" id="UP000319383"/>
    </source>
</evidence>
<dbReference type="KEGG" id="sdyn:Mal52_04150"/>
<evidence type="ECO:0000259" key="1">
    <source>
        <dbReference type="Pfam" id="PF08241"/>
    </source>
</evidence>
<dbReference type="Proteomes" id="UP000319383">
    <property type="component" value="Chromosome"/>
</dbReference>
<dbReference type="CDD" id="cd02440">
    <property type="entry name" value="AdoMet_MTases"/>
    <property type="match status" value="1"/>
</dbReference>
<dbReference type="InterPro" id="IPR029063">
    <property type="entry name" value="SAM-dependent_MTases_sf"/>
</dbReference>